<dbReference type="InterPro" id="IPR051791">
    <property type="entry name" value="Pra-immunoreactive"/>
</dbReference>
<evidence type="ECO:0000256" key="1">
    <source>
        <dbReference type="SAM" id="Phobius"/>
    </source>
</evidence>
<evidence type="ECO:0008006" key="4">
    <source>
        <dbReference type="Google" id="ProtNLM"/>
    </source>
</evidence>
<dbReference type="STRING" id="1050174.CEPID_08620"/>
<feature type="transmembrane region" description="Helical" evidence="1">
    <location>
        <begin position="103"/>
        <end position="127"/>
    </location>
</feature>
<dbReference type="PATRIC" id="fig|1050174.4.peg.1737"/>
<feature type="transmembrane region" description="Helical" evidence="1">
    <location>
        <begin position="80"/>
        <end position="97"/>
    </location>
</feature>
<dbReference type="Proteomes" id="UP000035368">
    <property type="component" value="Chromosome"/>
</dbReference>
<dbReference type="AlphaFoldDB" id="A0A0G3GR11"/>
<evidence type="ECO:0000313" key="2">
    <source>
        <dbReference type="EMBL" id="AKK03574.1"/>
    </source>
</evidence>
<protein>
    <recommendedName>
        <fullName evidence="4">RDD domain-containing protein</fullName>
    </recommendedName>
</protein>
<reference evidence="2 3" key="1">
    <citation type="submission" date="2015-05" db="EMBL/GenBank/DDBJ databases">
        <title>Complete genome sequence of Corynebacterium epidermidicanis DSM 45586, isolated from the skin of a dog suffering from pruritus.</title>
        <authorList>
            <person name="Ruckert C."/>
            <person name="Albersmeier A."/>
            <person name="Winkler A."/>
            <person name="Tauch A."/>
        </authorList>
    </citation>
    <scope>NUCLEOTIDE SEQUENCE [LARGE SCALE GENOMIC DNA]</scope>
    <source>
        <strain evidence="2 3">DSM 45586</strain>
    </source>
</reference>
<keyword evidence="1" id="KW-1133">Transmembrane helix</keyword>
<name>A0A0G3GR11_9CORY</name>
<gene>
    <name evidence="2" type="ORF">CEPID_08620</name>
</gene>
<dbReference type="PANTHER" id="PTHR36115">
    <property type="entry name" value="PROLINE-RICH ANTIGEN HOMOLOG-RELATED"/>
    <property type="match status" value="1"/>
</dbReference>
<keyword evidence="1" id="KW-0472">Membrane</keyword>
<dbReference type="KEGG" id="cei:CEPID_08620"/>
<dbReference type="PIRSF" id="PIRSF021697">
    <property type="entry name" value="UCP021697"/>
    <property type="match status" value="1"/>
</dbReference>
<evidence type="ECO:0000313" key="3">
    <source>
        <dbReference type="Proteomes" id="UP000035368"/>
    </source>
</evidence>
<dbReference type="PANTHER" id="PTHR36115:SF6">
    <property type="entry name" value="PROLINE-RICH ANTIGEN HOMOLOG"/>
    <property type="match status" value="1"/>
</dbReference>
<accession>A0A0G3GR11</accession>
<dbReference type="InterPro" id="IPR016795">
    <property type="entry name" value="UCP021697"/>
</dbReference>
<dbReference type="EMBL" id="CP011541">
    <property type="protein sequence ID" value="AKK03574.1"/>
    <property type="molecule type" value="Genomic_DNA"/>
</dbReference>
<sequence length="188" mass="20609">MRTSVQTFWCQTVIFRPCFRCLIHGWDKLLGMSEQKRSWLEGPMIPGDADDPMAPGRWPGEKLGLPEKGAGALASVMRRAVGITIDWFLCMFIAIIIRNFTDALGGVSTLTLILFCLISVVSVWLFARTPGQAILGMGVARVDAVGRVGFVRALVRTVLTVFIFPPIMVDADGRGLHDRATQTAVIFG</sequence>
<keyword evidence="1" id="KW-0812">Transmembrane</keyword>
<organism evidence="2 3">
    <name type="scientific">Corynebacterium epidermidicanis</name>
    <dbReference type="NCBI Taxonomy" id="1050174"/>
    <lineage>
        <taxon>Bacteria</taxon>
        <taxon>Bacillati</taxon>
        <taxon>Actinomycetota</taxon>
        <taxon>Actinomycetes</taxon>
        <taxon>Mycobacteriales</taxon>
        <taxon>Corynebacteriaceae</taxon>
        <taxon>Corynebacterium</taxon>
    </lineage>
</organism>
<keyword evidence="3" id="KW-1185">Reference proteome</keyword>
<proteinExistence type="predicted"/>